<keyword evidence="1" id="KW-0732">Signal</keyword>
<keyword evidence="3" id="KW-1185">Reference proteome</keyword>
<accession>A0A388TAL1</accession>
<dbReference type="AlphaFoldDB" id="A0A388TAL1"/>
<dbReference type="Proteomes" id="UP000269352">
    <property type="component" value="Unassembled WGS sequence"/>
</dbReference>
<dbReference type="EMBL" id="BGZN01000007">
    <property type="protein sequence ID" value="GBR73172.1"/>
    <property type="molecule type" value="Genomic_DNA"/>
</dbReference>
<feature type="chain" id="PRO_5017223992" evidence="1">
    <location>
        <begin position="20"/>
        <end position="117"/>
    </location>
</feature>
<organism evidence="2 3">
    <name type="scientific">Termititenax aidoneus</name>
    <dbReference type="NCBI Taxonomy" id="2218524"/>
    <lineage>
        <taxon>Bacteria</taxon>
        <taxon>Bacillati</taxon>
        <taxon>Candidatus Margulisiibacteriota</taxon>
        <taxon>Candidatus Termititenacia</taxon>
        <taxon>Candidatus Termititenacales</taxon>
        <taxon>Candidatus Termititenacaceae</taxon>
        <taxon>Candidatus Termititenax</taxon>
    </lineage>
</organism>
<proteinExistence type="predicted"/>
<gene>
    <name evidence="2" type="ORF">NO1_0600</name>
</gene>
<sequence length="117" mass="13474">MRKIYFLLLLLTLAWAAQSVVPVNPAEFMSDIVVKEGMRRQPTDNAGRQSAFRQMLLEEVFLRDMFNNENSIYKPEKDDEDSLVFSGLSSIYGDYARKELAAYLVEQGFLQEGLEQQ</sequence>
<evidence type="ECO:0000313" key="2">
    <source>
        <dbReference type="EMBL" id="GBR73172.1"/>
    </source>
</evidence>
<comment type="caution">
    <text evidence="2">The sequence shown here is derived from an EMBL/GenBank/DDBJ whole genome shotgun (WGS) entry which is preliminary data.</text>
</comment>
<evidence type="ECO:0000256" key="1">
    <source>
        <dbReference type="SAM" id="SignalP"/>
    </source>
</evidence>
<protein>
    <submittedName>
        <fullName evidence="2">Uncharacterized protein</fullName>
    </submittedName>
</protein>
<name>A0A388TAL1_TERA1</name>
<reference evidence="2 3" key="1">
    <citation type="journal article" date="2019" name="ISME J.">
        <title>Genome analyses of uncultured TG2/ZB3 bacteria in 'Margulisbacteria' specifically attached to ectosymbiotic spirochetes of protists in the termite gut.</title>
        <authorList>
            <person name="Utami Y.D."/>
            <person name="Kuwahara H."/>
            <person name="Igai K."/>
            <person name="Murakami T."/>
            <person name="Sugaya K."/>
            <person name="Morikawa T."/>
            <person name="Nagura Y."/>
            <person name="Yuki M."/>
            <person name="Deevong P."/>
            <person name="Inoue T."/>
            <person name="Kihara K."/>
            <person name="Lo N."/>
            <person name="Yamada A."/>
            <person name="Ohkuma M."/>
            <person name="Hongoh Y."/>
        </authorList>
    </citation>
    <scope>NUCLEOTIDE SEQUENCE [LARGE SCALE GENOMIC DNA]</scope>
    <source>
        <strain evidence="2">NkOx7-01</strain>
    </source>
</reference>
<feature type="signal peptide" evidence="1">
    <location>
        <begin position="1"/>
        <end position="19"/>
    </location>
</feature>
<evidence type="ECO:0000313" key="3">
    <source>
        <dbReference type="Proteomes" id="UP000269352"/>
    </source>
</evidence>